<evidence type="ECO:0000313" key="2">
    <source>
        <dbReference type="Proteomes" id="UP000197290"/>
    </source>
</evidence>
<sequence length="43" mass="4141">MTQFATIGRNLAAIAFAVVFSATMVLGAVGPAGGAAPIVHAVA</sequence>
<organism evidence="1 2">
    <name type="scientific">Sphingomonas dokdonensis</name>
    <dbReference type="NCBI Taxonomy" id="344880"/>
    <lineage>
        <taxon>Bacteria</taxon>
        <taxon>Pseudomonadati</taxon>
        <taxon>Pseudomonadota</taxon>
        <taxon>Alphaproteobacteria</taxon>
        <taxon>Sphingomonadales</taxon>
        <taxon>Sphingomonadaceae</taxon>
        <taxon>Sphingomonas</taxon>
    </lineage>
</organism>
<accession>A0A245ZDU4</accession>
<keyword evidence="2" id="KW-1185">Reference proteome</keyword>
<dbReference type="Proteomes" id="UP000197290">
    <property type="component" value="Unassembled WGS sequence"/>
</dbReference>
<dbReference type="RefSeq" id="WP_281252605.1">
    <property type="nucleotide sequence ID" value="NZ_NBBI01000008.1"/>
</dbReference>
<comment type="caution">
    <text evidence="1">The sequence shown here is derived from an EMBL/GenBank/DDBJ whole genome shotgun (WGS) entry which is preliminary data.</text>
</comment>
<protein>
    <submittedName>
        <fullName evidence="1">Uncharacterized protein</fullName>
    </submittedName>
</protein>
<reference evidence="1 2" key="1">
    <citation type="submission" date="2017-03" db="EMBL/GenBank/DDBJ databases">
        <title>Genome sequence of Sphingomonas dokdonensis DSM 21029.</title>
        <authorList>
            <person name="Poehlein A."/>
            <person name="Wuebbeler J.H."/>
            <person name="Steinbuechel A."/>
            <person name="Daniel R."/>
        </authorList>
    </citation>
    <scope>NUCLEOTIDE SEQUENCE [LARGE SCALE GENOMIC DNA]</scope>
    <source>
        <strain evidence="1 2">DSM 21029</strain>
    </source>
</reference>
<dbReference type="EMBL" id="NBBI01000008">
    <property type="protein sequence ID" value="OWK27898.1"/>
    <property type="molecule type" value="Genomic_DNA"/>
</dbReference>
<proteinExistence type="predicted"/>
<dbReference type="AlphaFoldDB" id="A0A245ZDU4"/>
<name>A0A245ZDU4_9SPHN</name>
<gene>
    <name evidence="1" type="ORF">SPDO_29810</name>
</gene>
<evidence type="ECO:0000313" key="1">
    <source>
        <dbReference type="EMBL" id="OWK27898.1"/>
    </source>
</evidence>